<dbReference type="PROSITE" id="PS50865">
    <property type="entry name" value="ZF_MYND_2"/>
    <property type="match status" value="1"/>
</dbReference>
<name>A0A1Y1IDG8_KLENI</name>
<dbReference type="InterPro" id="IPR002893">
    <property type="entry name" value="Znf_MYND"/>
</dbReference>
<evidence type="ECO:0000256" key="1">
    <source>
        <dbReference type="ARBA" id="ARBA00022723"/>
    </source>
</evidence>
<accession>A0A1Y1IDG8</accession>
<dbReference type="EMBL" id="DF237258">
    <property type="protein sequence ID" value="GAQ86746.1"/>
    <property type="molecule type" value="Genomic_DNA"/>
</dbReference>
<dbReference type="AlphaFoldDB" id="A0A1Y1IDG8"/>
<dbReference type="OrthoDB" id="5231159at2759"/>
<protein>
    <recommendedName>
        <fullName evidence="5">MYND-type domain-containing protein</fullName>
    </recommendedName>
</protein>
<reference evidence="6 7" key="1">
    <citation type="journal article" date="2014" name="Nat. Commun.">
        <title>Klebsormidium flaccidum genome reveals primary factors for plant terrestrial adaptation.</title>
        <authorList>
            <person name="Hori K."/>
            <person name="Maruyama F."/>
            <person name="Fujisawa T."/>
            <person name="Togashi T."/>
            <person name="Yamamoto N."/>
            <person name="Seo M."/>
            <person name="Sato S."/>
            <person name="Yamada T."/>
            <person name="Mori H."/>
            <person name="Tajima N."/>
            <person name="Moriyama T."/>
            <person name="Ikeuchi M."/>
            <person name="Watanabe M."/>
            <person name="Wada H."/>
            <person name="Kobayashi K."/>
            <person name="Saito M."/>
            <person name="Masuda T."/>
            <person name="Sasaki-Sekimoto Y."/>
            <person name="Mashiguchi K."/>
            <person name="Awai K."/>
            <person name="Shimojima M."/>
            <person name="Masuda S."/>
            <person name="Iwai M."/>
            <person name="Nobusawa T."/>
            <person name="Narise T."/>
            <person name="Kondo S."/>
            <person name="Saito H."/>
            <person name="Sato R."/>
            <person name="Murakawa M."/>
            <person name="Ihara Y."/>
            <person name="Oshima-Yamada Y."/>
            <person name="Ohtaka K."/>
            <person name="Satoh M."/>
            <person name="Sonobe K."/>
            <person name="Ishii M."/>
            <person name="Ohtani R."/>
            <person name="Kanamori-Sato M."/>
            <person name="Honoki R."/>
            <person name="Miyazaki D."/>
            <person name="Mochizuki H."/>
            <person name="Umetsu J."/>
            <person name="Higashi K."/>
            <person name="Shibata D."/>
            <person name="Kamiya Y."/>
            <person name="Sato N."/>
            <person name="Nakamura Y."/>
            <person name="Tabata S."/>
            <person name="Ida S."/>
            <person name="Kurokawa K."/>
            <person name="Ohta H."/>
        </authorList>
    </citation>
    <scope>NUCLEOTIDE SEQUENCE [LARGE SCALE GENOMIC DNA]</scope>
    <source>
        <strain evidence="6 7">NIES-2285</strain>
    </source>
</reference>
<proteinExistence type="predicted"/>
<gene>
    <name evidence="6" type="ORF">KFL_003090030</name>
</gene>
<evidence type="ECO:0000256" key="2">
    <source>
        <dbReference type="ARBA" id="ARBA00022771"/>
    </source>
</evidence>
<evidence type="ECO:0000313" key="6">
    <source>
        <dbReference type="EMBL" id="GAQ86746.1"/>
    </source>
</evidence>
<dbReference type="Pfam" id="PF01753">
    <property type="entry name" value="zf-MYND"/>
    <property type="match status" value="1"/>
</dbReference>
<dbReference type="GO" id="GO:0008270">
    <property type="term" value="F:zinc ion binding"/>
    <property type="evidence" value="ECO:0007669"/>
    <property type="project" value="UniProtKB-KW"/>
</dbReference>
<keyword evidence="1" id="KW-0479">Metal-binding</keyword>
<keyword evidence="2 4" id="KW-0863">Zinc-finger</keyword>
<evidence type="ECO:0000256" key="4">
    <source>
        <dbReference type="PROSITE-ProRule" id="PRU00134"/>
    </source>
</evidence>
<keyword evidence="7" id="KW-1185">Reference proteome</keyword>
<evidence type="ECO:0000313" key="7">
    <source>
        <dbReference type="Proteomes" id="UP000054558"/>
    </source>
</evidence>
<organism evidence="6 7">
    <name type="scientific">Klebsormidium nitens</name>
    <name type="common">Green alga</name>
    <name type="synonym">Ulothrix nitens</name>
    <dbReference type="NCBI Taxonomy" id="105231"/>
    <lineage>
        <taxon>Eukaryota</taxon>
        <taxon>Viridiplantae</taxon>
        <taxon>Streptophyta</taxon>
        <taxon>Klebsormidiophyceae</taxon>
        <taxon>Klebsormidiales</taxon>
        <taxon>Klebsormidiaceae</taxon>
        <taxon>Klebsormidium</taxon>
    </lineage>
</organism>
<dbReference type="Gene3D" id="6.10.140.2220">
    <property type="match status" value="1"/>
</dbReference>
<keyword evidence="3" id="KW-0862">Zinc</keyword>
<dbReference type="Proteomes" id="UP000054558">
    <property type="component" value="Unassembled WGS sequence"/>
</dbReference>
<feature type="domain" description="MYND-type" evidence="5">
    <location>
        <begin position="382"/>
        <end position="422"/>
    </location>
</feature>
<evidence type="ECO:0000259" key="5">
    <source>
        <dbReference type="PROSITE" id="PS50865"/>
    </source>
</evidence>
<dbReference type="SUPFAM" id="SSF144232">
    <property type="entry name" value="HIT/MYND zinc finger-like"/>
    <property type="match status" value="1"/>
</dbReference>
<evidence type="ECO:0000256" key="3">
    <source>
        <dbReference type="ARBA" id="ARBA00022833"/>
    </source>
</evidence>
<sequence>MATEEDSTEEIVERCARLLLSDSSKALIGTTNFFEKLSNNRNPRSPSSENRLSCLLQELLAFKRGAVVDHLLQQIELSSPDLDGSKDVGLRRLYLCKMIVALSENEAVAKYCVKEKQKARNIARALLDAQAHLLQVIPGQLRGKGCPLDQSLGVNEQGGEKYVYLNLAVENIKGFANFCYASKTFRLALQASDDFFPGLERLLARSTTKHASAQLLEKTVKSFLSLMQAVCRFEDSQDWAVDKRIIRIHAELNRLLMMDGVTESFVGDFQTVAEVVGGLQCPTSRDMRKRLAASGDELRQFDRRIRDTRDPRSAKKLREQWLETAKADVLPAMTPLLGASLGRMPGLPPGLVQDAVEEAAKALRCKKGGSGSAPIVCSWERCNIGSVVQAGRPFSKCANCSLAFYCSKEHQKLHWGIHKKQCRAQTSD</sequence>